<comment type="subcellular location">
    <subcellularLocation>
        <location evidence="1">Cell envelope</location>
    </subcellularLocation>
</comment>
<dbReference type="SUPFAM" id="SSF111369">
    <property type="entry name" value="HlyD-like secretion proteins"/>
    <property type="match status" value="2"/>
</dbReference>
<evidence type="ECO:0000313" key="8">
    <source>
        <dbReference type="Proteomes" id="UP001428817"/>
    </source>
</evidence>
<organism evidence="7 8">
    <name type="scientific">Pseudonocardia eucalypti</name>
    <dbReference type="NCBI Taxonomy" id="648755"/>
    <lineage>
        <taxon>Bacteria</taxon>
        <taxon>Bacillati</taxon>
        <taxon>Actinomycetota</taxon>
        <taxon>Actinomycetes</taxon>
        <taxon>Pseudonocardiales</taxon>
        <taxon>Pseudonocardiaceae</taxon>
        <taxon>Pseudonocardia</taxon>
    </lineage>
</organism>
<evidence type="ECO:0008006" key="9">
    <source>
        <dbReference type="Google" id="ProtNLM"/>
    </source>
</evidence>
<comment type="caution">
    <text evidence="7">The sequence shown here is derived from an EMBL/GenBank/DDBJ whole genome shotgun (WGS) entry which is preliminary data.</text>
</comment>
<keyword evidence="2 3" id="KW-0175">Coiled coil</keyword>
<dbReference type="PANTHER" id="PTHR32347">
    <property type="entry name" value="EFFLUX SYSTEM COMPONENT YKNX-RELATED"/>
    <property type="match status" value="1"/>
</dbReference>
<dbReference type="InterPro" id="IPR050465">
    <property type="entry name" value="UPF0194_transport"/>
</dbReference>
<dbReference type="EMBL" id="BAABJP010000007">
    <property type="protein sequence ID" value="GAA5150774.1"/>
    <property type="molecule type" value="Genomic_DNA"/>
</dbReference>
<gene>
    <name evidence="7" type="ORF">GCM10023321_16680</name>
</gene>
<reference evidence="8" key="1">
    <citation type="journal article" date="2019" name="Int. J. Syst. Evol. Microbiol.">
        <title>The Global Catalogue of Microorganisms (GCM) 10K type strain sequencing project: providing services to taxonomists for standard genome sequencing and annotation.</title>
        <authorList>
            <consortium name="The Broad Institute Genomics Platform"/>
            <consortium name="The Broad Institute Genome Sequencing Center for Infectious Disease"/>
            <person name="Wu L."/>
            <person name="Ma J."/>
        </authorList>
    </citation>
    <scope>NUCLEOTIDE SEQUENCE [LARGE SCALE GENOMIC DNA]</scope>
    <source>
        <strain evidence="8">JCM 18303</strain>
    </source>
</reference>
<feature type="coiled-coil region" evidence="3">
    <location>
        <begin position="290"/>
        <end position="317"/>
    </location>
</feature>
<dbReference type="Pfam" id="PF25990">
    <property type="entry name" value="Beta-barrel_YknX"/>
    <property type="match status" value="1"/>
</dbReference>
<dbReference type="Gene3D" id="2.40.420.20">
    <property type="match status" value="1"/>
</dbReference>
<dbReference type="Proteomes" id="UP001428817">
    <property type="component" value="Unassembled WGS sequence"/>
</dbReference>
<protein>
    <recommendedName>
        <fullName evidence="9">HlyD family efflux transporter periplasmic adaptor subunit</fullName>
    </recommendedName>
</protein>
<dbReference type="InterPro" id="IPR058625">
    <property type="entry name" value="MdtA-like_BSH"/>
</dbReference>
<feature type="region of interest" description="Disordered" evidence="4">
    <location>
        <begin position="338"/>
        <end position="376"/>
    </location>
</feature>
<feature type="region of interest" description="Disordered" evidence="4">
    <location>
        <begin position="175"/>
        <end position="199"/>
    </location>
</feature>
<feature type="compositionally biased region" description="Basic and acidic residues" evidence="4">
    <location>
        <begin position="359"/>
        <end position="368"/>
    </location>
</feature>
<dbReference type="Pfam" id="PF25917">
    <property type="entry name" value="BSH_RND"/>
    <property type="match status" value="1"/>
</dbReference>
<dbReference type="Gene3D" id="2.40.30.170">
    <property type="match status" value="1"/>
</dbReference>
<dbReference type="PROSITE" id="PS51257">
    <property type="entry name" value="PROKAR_LIPOPROTEIN"/>
    <property type="match status" value="1"/>
</dbReference>
<feature type="domain" description="YknX-like beta-barrel" evidence="6">
    <location>
        <begin position="387"/>
        <end position="457"/>
    </location>
</feature>
<evidence type="ECO:0000256" key="2">
    <source>
        <dbReference type="ARBA" id="ARBA00023054"/>
    </source>
</evidence>
<dbReference type="PANTHER" id="PTHR32347:SF23">
    <property type="entry name" value="BLL5650 PROTEIN"/>
    <property type="match status" value="1"/>
</dbReference>
<evidence type="ECO:0000256" key="4">
    <source>
        <dbReference type="SAM" id="MobiDB-lite"/>
    </source>
</evidence>
<evidence type="ECO:0000256" key="3">
    <source>
        <dbReference type="SAM" id="Coils"/>
    </source>
</evidence>
<accession>A0ABP9PV59</accession>
<dbReference type="InterPro" id="IPR058636">
    <property type="entry name" value="Beta-barrel_YknX"/>
</dbReference>
<feature type="domain" description="Multidrug resistance protein MdtA-like barrel-sandwich hybrid" evidence="5">
    <location>
        <begin position="68"/>
        <end position="339"/>
    </location>
</feature>
<keyword evidence="8" id="KW-1185">Reference proteome</keyword>
<name>A0ABP9PV59_9PSEU</name>
<evidence type="ECO:0000259" key="6">
    <source>
        <dbReference type="Pfam" id="PF25990"/>
    </source>
</evidence>
<feature type="compositionally biased region" description="Polar residues" evidence="4">
    <location>
        <begin position="176"/>
        <end position="190"/>
    </location>
</feature>
<dbReference type="Gene3D" id="2.40.50.100">
    <property type="match status" value="1"/>
</dbReference>
<evidence type="ECO:0000256" key="1">
    <source>
        <dbReference type="ARBA" id="ARBA00004196"/>
    </source>
</evidence>
<evidence type="ECO:0000313" key="7">
    <source>
        <dbReference type="EMBL" id="GAA5150774.1"/>
    </source>
</evidence>
<proteinExistence type="predicted"/>
<evidence type="ECO:0000259" key="5">
    <source>
        <dbReference type="Pfam" id="PF25917"/>
    </source>
</evidence>
<sequence>MKEEMTLQSQLRVAALVLPMVLVATGCGSGESEPTTARVAMGSVSHTVAATGTLQAITEQKLGFAKGGKLTQLLVSVGQQVQAGQVLAMIDDLDAKADLQKATAKFNVEQARLDKLNDSNRVDAADEDHDRANDILDATKDERNEIGDANGDYIKQLRDQLADDREGLRNARAQLRSDQSRCNRSATGNSHRYGGYGDYTELTSKSDKGLLLENPLNLHSPSCERAERGKQAVASYERRLRYGQNQLSQAQRRENVDSARQRVAVANAKRDAAAAKNEAEERALDLPHEIAEQEASVSDAEAEVRRAQRDVDDTVLRAPVSGRVSSINGTVGEYLGSASGTTPLAPGGRVSLPDVEAGAGDKDSEGNKATRPGGNSFMSLKDVNSYQVIAPFEESDAAQIQPGQKVNVSFDAVPGLSRTGTVASIAPVGTQIKDVTNYYVSVVLNELDDRLKGGLTAESKIIVGGLDNVLVVPSAAVQRAGNTGVVQVMQADGTTKQVQVELGLVGDTTTQVLSGLTLGQRVVIAQN</sequence>